<dbReference type="GO" id="GO:0005886">
    <property type="term" value="C:plasma membrane"/>
    <property type="evidence" value="ECO:0007669"/>
    <property type="project" value="UniProtKB-ARBA"/>
</dbReference>
<dbReference type="GO" id="GO:0031624">
    <property type="term" value="F:ubiquitin conjugating enzyme binding"/>
    <property type="evidence" value="ECO:0007669"/>
    <property type="project" value="TreeGrafter"/>
</dbReference>
<accession>A0AA39LNK2</accession>
<reference evidence="4" key="1">
    <citation type="submission" date="2023-06" db="EMBL/GenBank/DDBJ databases">
        <title>Genomic analysis of the entomopathogenic nematode Steinernema hermaphroditum.</title>
        <authorList>
            <person name="Schwarz E.M."/>
            <person name="Heppert J.K."/>
            <person name="Baniya A."/>
            <person name="Schwartz H.T."/>
            <person name="Tan C.-H."/>
            <person name="Antoshechkin I."/>
            <person name="Sternberg P.W."/>
            <person name="Goodrich-Blair H."/>
            <person name="Dillman A.R."/>
        </authorList>
    </citation>
    <scope>NUCLEOTIDE SEQUENCE</scope>
    <source>
        <strain evidence="4">PS9179</strain>
        <tissue evidence="4">Whole animal</tissue>
    </source>
</reference>
<dbReference type="Pfam" id="PF16672">
    <property type="entry name" value="LAMTOR5"/>
    <property type="match status" value="1"/>
</dbReference>
<comment type="function">
    <text evidence="2">Neddylation of cullins play an essential role in the regulation of SCF-type complexes activity.</text>
</comment>
<dbReference type="Proteomes" id="UP001175271">
    <property type="component" value="Unassembled WGS sequence"/>
</dbReference>
<dbReference type="GO" id="GO:0097602">
    <property type="term" value="F:cullin family protein binding"/>
    <property type="evidence" value="ECO:0007669"/>
    <property type="project" value="TreeGrafter"/>
</dbReference>
<dbReference type="InterPro" id="IPR005176">
    <property type="entry name" value="PONY_dom"/>
</dbReference>
<evidence type="ECO:0000313" key="4">
    <source>
        <dbReference type="EMBL" id="KAK0404311.1"/>
    </source>
</evidence>
<dbReference type="SUPFAM" id="SSF46934">
    <property type="entry name" value="UBA-like"/>
    <property type="match status" value="1"/>
</dbReference>
<dbReference type="GO" id="GO:2000436">
    <property type="term" value="P:positive regulation of protein neddylation"/>
    <property type="evidence" value="ECO:0007669"/>
    <property type="project" value="UniProtKB-ARBA"/>
</dbReference>
<dbReference type="Gene3D" id="1.10.238.10">
    <property type="entry name" value="EF-hand"/>
    <property type="match status" value="1"/>
</dbReference>
<organism evidence="4 5">
    <name type="scientific">Steinernema hermaphroditum</name>
    <dbReference type="NCBI Taxonomy" id="289476"/>
    <lineage>
        <taxon>Eukaryota</taxon>
        <taxon>Metazoa</taxon>
        <taxon>Ecdysozoa</taxon>
        <taxon>Nematoda</taxon>
        <taxon>Chromadorea</taxon>
        <taxon>Rhabditida</taxon>
        <taxon>Tylenchina</taxon>
        <taxon>Panagrolaimomorpha</taxon>
        <taxon>Strongyloidoidea</taxon>
        <taxon>Steinernematidae</taxon>
        <taxon>Steinernema</taxon>
    </lineage>
</organism>
<proteinExistence type="predicted"/>
<protein>
    <recommendedName>
        <fullName evidence="2">Defective in cullin neddylation protein</fullName>
    </recommendedName>
</protein>
<dbReference type="FunFam" id="1.10.238.200:FF:000003">
    <property type="entry name" value="DCN1-like protein 3"/>
    <property type="match status" value="1"/>
</dbReference>
<dbReference type="GO" id="GO:0000151">
    <property type="term" value="C:ubiquitin ligase complex"/>
    <property type="evidence" value="ECO:0007669"/>
    <property type="project" value="TreeGrafter"/>
</dbReference>
<evidence type="ECO:0000313" key="5">
    <source>
        <dbReference type="Proteomes" id="UP001175271"/>
    </source>
</evidence>
<dbReference type="InterPro" id="IPR014764">
    <property type="entry name" value="DCN-prot"/>
</dbReference>
<dbReference type="PANTHER" id="PTHR12281">
    <property type="entry name" value="RP42 RELATED"/>
    <property type="match status" value="1"/>
</dbReference>
<dbReference type="FunFam" id="1.10.238.10:FF:000030">
    <property type="entry name" value="DCN1-like protein"/>
    <property type="match status" value="1"/>
</dbReference>
<dbReference type="GO" id="GO:0045116">
    <property type="term" value="P:protein neddylation"/>
    <property type="evidence" value="ECO:0007669"/>
    <property type="project" value="TreeGrafter"/>
</dbReference>
<sequence length="340" mass="38699">MMNKLKSGQKEKVRQFMQFTNSNERAAITCLTNCNWNVEMACDHFFQNANYFMSMEKTADTHKIDALFRVYANHASDDVGPGRIGPNGMLQFLNDLRVDPTSRMALILAWKLKAETQCEFSEDEFRDGLMTMKVDSIEKLQAKLPSLNEEVAKDIKSFRDLYAYAFNFGRSCSQRTLPIEVALAYWDMLFDERYVLYPHFKSFLDEKKQKGISKDQWNLVLDFMTTVKPDLSNYDSEGAWPVLLDEYVDSKMEKQLEMVIDNAMNLDGTKGVICVDAQGLPLIHRGTLEPQSAAALTQLSSIAAAIDPSTRLETVSLHYSKSTLIVHKKDSLSLGIHKNQ</sequence>
<dbReference type="GO" id="GO:0043066">
    <property type="term" value="P:negative regulation of apoptotic process"/>
    <property type="evidence" value="ECO:0007669"/>
    <property type="project" value="InterPro"/>
</dbReference>
<dbReference type="InterPro" id="IPR024135">
    <property type="entry name" value="LAMTOR5"/>
</dbReference>
<feature type="domain" description="DCUN1" evidence="3">
    <location>
        <begin position="59"/>
        <end position="252"/>
    </location>
</feature>
<evidence type="ECO:0000256" key="1">
    <source>
        <dbReference type="ARBA" id="ARBA00022786"/>
    </source>
</evidence>
<name>A0AA39LNK2_9BILA</name>
<gene>
    <name evidence="4" type="ORF">QR680_017391</name>
</gene>
<keyword evidence="5" id="KW-1185">Reference proteome</keyword>
<dbReference type="Gene3D" id="1.10.8.10">
    <property type="entry name" value="DNA helicase RuvA subunit, C-terminal domain"/>
    <property type="match status" value="1"/>
</dbReference>
<dbReference type="Pfam" id="PF03556">
    <property type="entry name" value="Cullin_binding"/>
    <property type="match status" value="1"/>
</dbReference>
<keyword evidence="1" id="KW-0833">Ubl conjugation pathway</keyword>
<dbReference type="Pfam" id="PF14555">
    <property type="entry name" value="UBA_4"/>
    <property type="match status" value="1"/>
</dbReference>
<comment type="caution">
    <text evidence="4">The sequence shown here is derived from an EMBL/GenBank/DDBJ whole genome shotgun (WGS) entry which is preliminary data.</text>
</comment>
<dbReference type="Gene3D" id="3.30.450.30">
    <property type="entry name" value="Dynein light chain 2a, cytoplasmic"/>
    <property type="match status" value="1"/>
</dbReference>
<dbReference type="GO" id="GO:0032182">
    <property type="term" value="F:ubiquitin-like protein binding"/>
    <property type="evidence" value="ECO:0007669"/>
    <property type="project" value="TreeGrafter"/>
</dbReference>
<dbReference type="InterPro" id="IPR042460">
    <property type="entry name" value="DCN1-like_PONY"/>
</dbReference>
<dbReference type="InterPro" id="IPR009060">
    <property type="entry name" value="UBA-like_sf"/>
</dbReference>
<dbReference type="EMBL" id="JAUCMV010000004">
    <property type="protein sequence ID" value="KAK0404311.1"/>
    <property type="molecule type" value="Genomic_DNA"/>
</dbReference>
<dbReference type="AlphaFoldDB" id="A0AA39LNK2"/>
<evidence type="ECO:0000256" key="2">
    <source>
        <dbReference type="RuleBase" id="RU410713"/>
    </source>
</evidence>
<evidence type="ECO:0000259" key="3">
    <source>
        <dbReference type="PROSITE" id="PS51229"/>
    </source>
</evidence>
<dbReference type="Gene3D" id="1.10.238.200">
    <property type="entry name" value="Cullin, PONY binding domain"/>
    <property type="match status" value="1"/>
</dbReference>
<dbReference type="GO" id="GO:0071986">
    <property type="term" value="C:Ragulator complex"/>
    <property type="evidence" value="ECO:0007669"/>
    <property type="project" value="InterPro"/>
</dbReference>
<dbReference type="PROSITE" id="PS51229">
    <property type="entry name" value="DCUN1"/>
    <property type="match status" value="1"/>
</dbReference>
<dbReference type="PANTHER" id="PTHR12281:SF32">
    <property type="entry name" value="DCN1-LIKE PROTEIN"/>
    <property type="match status" value="1"/>
</dbReference>